<keyword evidence="2" id="KW-0433">Leucine-rich repeat</keyword>
<dbReference type="PANTHER" id="PTHR46358:SF1">
    <property type="entry name" value="TONSOKU-LIKE PROTEIN"/>
    <property type="match status" value="1"/>
</dbReference>
<dbReference type="InterPro" id="IPR036770">
    <property type="entry name" value="Ankyrin_rpt-contain_sf"/>
</dbReference>
<dbReference type="PROSITE" id="PS50005">
    <property type="entry name" value="TPR"/>
    <property type="match status" value="1"/>
</dbReference>
<accession>A0AAD9N555</accession>
<comment type="caution">
    <text evidence="8">The sequence shown here is derived from an EMBL/GenBank/DDBJ whole genome shotgun (WGS) entry which is preliminary data.</text>
</comment>
<feature type="repeat" description="ANK" evidence="5">
    <location>
        <begin position="607"/>
        <end position="639"/>
    </location>
</feature>
<keyword evidence="9" id="KW-1185">Reference proteome</keyword>
<dbReference type="InterPro" id="IPR019734">
    <property type="entry name" value="TPR_rpt"/>
</dbReference>
<dbReference type="EMBL" id="JAODUP010000230">
    <property type="protein sequence ID" value="KAK2155828.1"/>
    <property type="molecule type" value="Genomic_DNA"/>
</dbReference>
<dbReference type="PROSITE" id="PS50297">
    <property type="entry name" value="ANK_REP_REGION"/>
    <property type="match status" value="3"/>
</dbReference>
<dbReference type="SMART" id="SM00028">
    <property type="entry name" value="TPR"/>
    <property type="match status" value="4"/>
</dbReference>
<evidence type="ECO:0008006" key="10">
    <source>
        <dbReference type="Google" id="ProtNLM"/>
    </source>
</evidence>
<evidence type="ECO:0000313" key="9">
    <source>
        <dbReference type="Proteomes" id="UP001208570"/>
    </source>
</evidence>
<evidence type="ECO:0000313" key="8">
    <source>
        <dbReference type="EMBL" id="KAK2155828.1"/>
    </source>
</evidence>
<dbReference type="SMART" id="SM00248">
    <property type="entry name" value="ANK"/>
    <property type="match status" value="3"/>
</dbReference>
<dbReference type="InterPro" id="IPR002110">
    <property type="entry name" value="Ankyrin_rpt"/>
</dbReference>
<keyword evidence="6" id="KW-0802">TPR repeat</keyword>
<evidence type="ECO:0000256" key="5">
    <source>
        <dbReference type="PROSITE-ProRule" id="PRU00023"/>
    </source>
</evidence>
<dbReference type="Pfam" id="PF12796">
    <property type="entry name" value="Ank_2"/>
    <property type="match status" value="1"/>
</dbReference>
<feature type="region of interest" description="Disordered" evidence="7">
    <location>
        <begin position="743"/>
        <end position="763"/>
    </location>
</feature>
<dbReference type="Proteomes" id="UP001208570">
    <property type="component" value="Unassembled WGS sequence"/>
</dbReference>
<evidence type="ECO:0000256" key="6">
    <source>
        <dbReference type="PROSITE-ProRule" id="PRU00339"/>
    </source>
</evidence>
<evidence type="ECO:0000256" key="2">
    <source>
        <dbReference type="ARBA" id="ARBA00022614"/>
    </source>
</evidence>
<evidence type="ECO:0000256" key="1">
    <source>
        <dbReference type="ARBA" id="ARBA00004123"/>
    </source>
</evidence>
<sequence>MSLSKFSFIIPEKKTAKGRSVSQKEYEAKKKLNFIAKWTFEFPGLFQDKAADEMFCKTCSGAYLLRPTWPVLGQFLSCFPGLLKDKRRAEAKGNLYEVAQILNAIGEIYSKLGRHEEAIEQHELELQLSEALDDTVGTAVAHRKIGECHCELADYDRALHHQKLHLVLAEKAESDAEIQRAHATIGRTYLFQAEASVGQQEQRALKKAELSFWKSFEVCKRLESTINNRVLMEMKSRLLLNLALVHDNRGEDKKCSELIKRAIYLAEKGNLYEDLHRCHYTLSDMLERSGRLNHALRSIETSVKCAQKAKDKFAEWAAIEKKAKIYLQIKDFVAARKCLKKTLKSKCPSEQQKMLLENLLKKGKNRNTVRILNHYNDEIVGVKETDHDLLLRCSEKMADLFADLKLYKPALSYYHKMLDHSVALNKPPRDLIPVYVSLSQTYKDDKQYGQAIVYFRKEIECHQSNHSQVCRTLLNIAESQELAGDDYSVIKASYDEALKHAAEAKDRKLQFVVLKSLNVVQKMYKDDNVSSTEAQLQKMMTNYGYTMDDELSDIDSQERDDDESDISLEDFTDTDTSEDEEFNRPSTDLHPNIGQARRMTSIKRNEKGETPLHRACIDGKLRTVKTLVEKGHPVNPRDFCGWLPLHEAANHGYVDIVAYLINKGAWINDRGGEKCTGVTPLHDAAVNGNLEIVTLLVEQRANVHAKDDEGTESRVATFLAETCIMSHQFLSCQAKSKYESPTAVEFGSRTPKSDHLQRGVWGRTPKSDHLQPWSLGIEHPSQITYSRGVWE</sequence>
<feature type="repeat" description="ANK" evidence="5">
    <location>
        <begin position="676"/>
        <end position="708"/>
    </location>
</feature>
<feature type="compositionally biased region" description="Acidic residues" evidence="7">
    <location>
        <begin position="555"/>
        <end position="581"/>
    </location>
</feature>
<feature type="region of interest" description="Disordered" evidence="7">
    <location>
        <begin position="555"/>
        <end position="607"/>
    </location>
</feature>
<evidence type="ECO:0000256" key="3">
    <source>
        <dbReference type="ARBA" id="ARBA00022737"/>
    </source>
</evidence>
<dbReference type="SUPFAM" id="SSF48452">
    <property type="entry name" value="TPR-like"/>
    <property type="match status" value="2"/>
</dbReference>
<dbReference type="SUPFAM" id="SSF48403">
    <property type="entry name" value="Ankyrin repeat"/>
    <property type="match status" value="1"/>
</dbReference>
<feature type="repeat" description="TPR" evidence="6">
    <location>
        <begin position="99"/>
        <end position="132"/>
    </location>
</feature>
<feature type="repeat" description="ANK" evidence="5">
    <location>
        <begin position="640"/>
        <end position="672"/>
    </location>
</feature>
<keyword evidence="5" id="KW-0040">ANK repeat</keyword>
<dbReference type="PROSITE" id="PS50088">
    <property type="entry name" value="ANK_REPEAT"/>
    <property type="match status" value="3"/>
</dbReference>
<name>A0AAD9N555_9ANNE</name>
<dbReference type="PANTHER" id="PTHR46358">
    <property type="entry name" value="TONSOKU-LIKE PROTEIN"/>
    <property type="match status" value="1"/>
</dbReference>
<proteinExistence type="predicted"/>
<keyword evidence="3" id="KW-0677">Repeat</keyword>
<evidence type="ECO:0000256" key="7">
    <source>
        <dbReference type="SAM" id="MobiDB-lite"/>
    </source>
</evidence>
<comment type="subcellular location">
    <subcellularLocation>
        <location evidence="1">Nucleus</location>
    </subcellularLocation>
</comment>
<dbReference type="GO" id="GO:0000724">
    <property type="term" value="P:double-strand break repair via homologous recombination"/>
    <property type="evidence" value="ECO:0007669"/>
    <property type="project" value="TreeGrafter"/>
</dbReference>
<dbReference type="Pfam" id="PF13424">
    <property type="entry name" value="TPR_12"/>
    <property type="match status" value="1"/>
</dbReference>
<gene>
    <name evidence="8" type="ORF">LSH36_230g05001</name>
</gene>
<dbReference type="GO" id="GO:0043596">
    <property type="term" value="C:nuclear replication fork"/>
    <property type="evidence" value="ECO:0007669"/>
    <property type="project" value="TreeGrafter"/>
</dbReference>
<keyword evidence="4" id="KW-0539">Nucleus</keyword>
<evidence type="ECO:0000256" key="4">
    <source>
        <dbReference type="ARBA" id="ARBA00023242"/>
    </source>
</evidence>
<protein>
    <recommendedName>
        <fullName evidence="10">Tonsoku-like protein</fullName>
    </recommendedName>
</protein>
<dbReference type="Pfam" id="PF13181">
    <property type="entry name" value="TPR_8"/>
    <property type="match status" value="1"/>
</dbReference>
<dbReference type="InterPro" id="IPR052311">
    <property type="entry name" value="MMS22L-TONSL_complex_comp"/>
</dbReference>
<organism evidence="8 9">
    <name type="scientific">Paralvinella palmiformis</name>
    <dbReference type="NCBI Taxonomy" id="53620"/>
    <lineage>
        <taxon>Eukaryota</taxon>
        <taxon>Metazoa</taxon>
        <taxon>Spiralia</taxon>
        <taxon>Lophotrochozoa</taxon>
        <taxon>Annelida</taxon>
        <taxon>Polychaeta</taxon>
        <taxon>Sedentaria</taxon>
        <taxon>Canalipalpata</taxon>
        <taxon>Terebellida</taxon>
        <taxon>Terebelliformia</taxon>
        <taxon>Alvinellidae</taxon>
        <taxon>Paralvinella</taxon>
    </lineage>
</organism>
<dbReference type="AlphaFoldDB" id="A0AAD9N555"/>
<dbReference type="Gene3D" id="1.25.40.10">
    <property type="entry name" value="Tetratricopeptide repeat domain"/>
    <property type="match status" value="2"/>
</dbReference>
<reference evidence="8" key="1">
    <citation type="journal article" date="2023" name="Mol. Biol. Evol.">
        <title>Third-Generation Sequencing Reveals the Adaptive Role of the Epigenome in Three Deep-Sea Polychaetes.</title>
        <authorList>
            <person name="Perez M."/>
            <person name="Aroh O."/>
            <person name="Sun Y."/>
            <person name="Lan Y."/>
            <person name="Juniper S.K."/>
            <person name="Young C.R."/>
            <person name="Angers B."/>
            <person name="Qian P.Y."/>
        </authorList>
    </citation>
    <scope>NUCLEOTIDE SEQUENCE</scope>
    <source>
        <strain evidence="8">P08H-3</strain>
    </source>
</reference>
<dbReference type="Gene3D" id="1.25.40.20">
    <property type="entry name" value="Ankyrin repeat-containing domain"/>
    <property type="match status" value="1"/>
</dbReference>
<dbReference type="InterPro" id="IPR011990">
    <property type="entry name" value="TPR-like_helical_dom_sf"/>
</dbReference>
<dbReference type="GO" id="GO:0031297">
    <property type="term" value="P:replication fork processing"/>
    <property type="evidence" value="ECO:0007669"/>
    <property type="project" value="TreeGrafter"/>
</dbReference>